<dbReference type="Pfam" id="PF13302">
    <property type="entry name" value="Acetyltransf_3"/>
    <property type="match status" value="1"/>
</dbReference>
<dbReference type="InterPro" id="IPR051531">
    <property type="entry name" value="N-acetyltransferase"/>
</dbReference>
<dbReference type="PANTHER" id="PTHR43792:SF9">
    <property type="entry name" value="RIBOSOMAL-PROTEIN-ALANINE ACETYLTRANSFERASE"/>
    <property type="match status" value="1"/>
</dbReference>
<keyword evidence="3" id="KW-1185">Reference proteome</keyword>
<dbReference type="PROSITE" id="PS51186">
    <property type="entry name" value="GNAT"/>
    <property type="match status" value="1"/>
</dbReference>
<keyword evidence="2" id="KW-0808">Transferase</keyword>
<proteinExistence type="predicted"/>
<dbReference type="Proteomes" id="UP001256827">
    <property type="component" value="Chromosome"/>
</dbReference>
<name>A0ABY9TCD2_BREBE</name>
<organism evidence="2 3">
    <name type="scientific">Brevibacillus brevis</name>
    <name type="common">Bacillus brevis</name>
    <dbReference type="NCBI Taxonomy" id="1393"/>
    <lineage>
        <taxon>Bacteria</taxon>
        <taxon>Bacillati</taxon>
        <taxon>Bacillota</taxon>
        <taxon>Bacilli</taxon>
        <taxon>Bacillales</taxon>
        <taxon>Paenibacillaceae</taxon>
        <taxon>Brevibacillus</taxon>
    </lineage>
</organism>
<feature type="domain" description="N-acetyltransferase" evidence="1">
    <location>
        <begin position="9"/>
        <end position="173"/>
    </location>
</feature>
<protein>
    <submittedName>
        <fullName evidence="2">GNAT family protein</fullName>
        <ecNumber evidence="2">2.-.-.-</ecNumber>
    </submittedName>
</protein>
<evidence type="ECO:0000313" key="3">
    <source>
        <dbReference type="Proteomes" id="UP001256827"/>
    </source>
</evidence>
<gene>
    <name evidence="2" type="ORF">RGB73_18685</name>
</gene>
<reference evidence="2 3" key="1">
    <citation type="submission" date="2023-09" db="EMBL/GenBank/DDBJ databases">
        <title>Complete Genome and Methylome dissection of Bacillus brevis NEB573 original source of BbsI restriction endonuclease.</title>
        <authorList>
            <person name="Fomenkov A."/>
            <person name="Roberts R.D."/>
        </authorList>
    </citation>
    <scope>NUCLEOTIDE SEQUENCE [LARGE SCALE GENOMIC DNA]</scope>
    <source>
        <strain evidence="2 3">NEB573</strain>
    </source>
</reference>
<sequence>MIQIETKQLRLRPMELDDAPALFAFWSDPMVTRHMNIDTFTDLTQAEQMIALLQKLSLEDAACRWTITLKQTGQIAGSCGFNSFDFENERAEIGYDLGYPFWGNGYTPEALRALLSFGFHDLGLNRIEAKVEPENANSVKVLEKLRFVEEGTLRQYEKAKGKFVDVIMFSILRDDWNRETV</sequence>
<dbReference type="PANTHER" id="PTHR43792">
    <property type="entry name" value="GNAT FAMILY, PUTATIVE (AFU_ORTHOLOGUE AFUA_3G00765)-RELATED-RELATED"/>
    <property type="match status" value="1"/>
</dbReference>
<dbReference type="InterPro" id="IPR016181">
    <property type="entry name" value="Acyl_CoA_acyltransferase"/>
</dbReference>
<evidence type="ECO:0000313" key="2">
    <source>
        <dbReference type="EMBL" id="WNC17755.1"/>
    </source>
</evidence>
<dbReference type="SUPFAM" id="SSF55729">
    <property type="entry name" value="Acyl-CoA N-acyltransferases (Nat)"/>
    <property type="match status" value="1"/>
</dbReference>
<dbReference type="InterPro" id="IPR000182">
    <property type="entry name" value="GNAT_dom"/>
</dbReference>
<dbReference type="Gene3D" id="3.40.630.30">
    <property type="match status" value="1"/>
</dbReference>
<evidence type="ECO:0000259" key="1">
    <source>
        <dbReference type="PROSITE" id="PS51186"/>
    </source>
</evidence>
<dbReference type="EMBL" id="CP134050">
    <property type="protein sequence ID" value="WNC17755.1"/>
    <property type="molecule type" value="Genomic_DNA"/>
</dbReference>
<accession>A0ABY9TCD2</accession>
<dbReference type="EC" id="2.-.-.-" evidence="2"/>
<dbReference type="GO" id="GO:0016740">
    <property type="term" value="F:transferase activity"/>
    <property type="evidence" value="ECO:0007669"/>
    <property type="project" value="UniProtKB-KW"/>
</dbReference>
<dbReference type="RefSeq" id="WP_310774426.1">
    <property type="nucleotide sequence ID" value="NZ_CP134050.1"/>
</dbReference>